<keyword evidence="3" id="KW-0964">Secreted</keyword>
<protein>
    <submittedName>
        <fullName evidence="6">CTHL1 protein</fullName>
    </submittedName>
</protein>
<dbReference type="PANTHER" id="PTHR10206:SF0">
    <property type="entry name" value="CATHELICIDIN B1-RELATED"/>
    <property type="match status" value="1"/>
</dbReference>
<evidence type="ECO:0000256" key="2">
    <source>
        <dbReference type="ARBA" id="ARBA00005320"/>
    </source>
</evidence>
<dbReference type="InterPro" id="IPR001894">
    <property type="entry name" value="Cathelicidin-like"/>
</dbReference>
<dbReference type="SUPFAM" id="SSF54403">
    <property type="entry name" value="Cystatin/monellin"/>
    <property type="match status" value="1"/>
</dbReference>
<feature type="non-terminal residue" evidence="6">
    <location>
        <position position="90"/>
    </location>
</feature>
<name>A0A851AE69_SULDA</name>
<dbReference type="AlphaFoldDB" id="A0A851AE69"/>
<feature type="non-terminal residue" evidence="6">
    <location>
        <position position="1"/>
    </location>
</feature>
<dbReference type="InterPro" id="IPR046350">
    <property type="entry name" value="Cystatin_sf"/>
</dbReference>
<dbReference type="Proteomes" id="UP000619137">
    <property type="component" value="Unassembled WGS sequence"/>
</dbReference>
<accession>A0A851AE69</accession>
<dbReference type="EMBL" id="WEKW01023340">
    <property type="protein sequence ID" value="NWI31220.1"/>
    <property type="molecule type" value="Genomic_DNA"/>
</dbReference>
<feature type="chain" id="PRO_5032651270" evidence="5">
    <location>
        <begin position="18"/>
        <end position="90"/>
    </location>
</feature>
<feature type="signal peptide" evidence="5">
    <location>
        <begin position="1"/>
        <end position="17"/>
    </location>
</feature>
<dbReference type="GO" id="GO:0045087">
    <property type="term" value="P:innate immune response"/>
    <property type="evidence" value="ECO:0007669"/>
    <property type="project" value="TreeGrafter"/>
</dbReference>
<gene>
    <name evidence="6" type="primary">Cathl1</name>
    <name evidence="6" type="ORF">SULDAC_R06324</name>
</gene>
<reference evidence="6" key="1">
    <citation type="submission" date="2019-10" db="EMBL/GenBank/DDBJ databases">
        <title>Bird 10,000 Genomes (B10K) Project - Family phase.</title>
        <authorList>
            <person name="Zhang G."/>
        </authorList>
    </citation>
    <scope>NUCLEOTIDE SEQUENCE</scope>
    <source>
        <strain evidence="6">B10K-DU-002-49</strain>
        <tissue evidence="6">Muscle</tissue>
    </source>
</reference>
<keyword evidence="4" id="KW-1015">Disulfide bond</keyword>
<dbReference type="GO" id="GO:0050830">
    <property type="term" value="P:defense response to Gram-positive bacterium"/>
    <property type="evidence" value="ECO:0007669"/>
    <property type="project" value="TreeGrafter"/>
</dbReference>
<evidence type="ECO:0000256" key="1">
    <source>
        <dbReference type="ARBA" id="ARBA00004613"/>
    </source>
</evidence>
<dbReference type="Gene3D" id="3.10.450.10">
    <property type="match status" value="1"/>
</dbReference>
<keyword evidence="7" id="KW-1185">Reference proteome</keyword>
<evidence type="ECO:0000256" key="3">
    <source>
        <dbReference type="ARBA" id="ARBA00022525"/>
    </source>
</evidence>
<keyword evidence="5" id="KW-0732">Signal</keyword>
<proteinExistence type="inferred from homology"/>
<dbReference type="GO" id="GO:0005615">
    <property type="term" value="C:extracellular space"/>
    <property type="evidence" value="ECO:0007669"/>
    <property type="project" value="TreeGrafter"/>
</dbReference>
<dbReference type="GO" id="GO:0061844">
    <property type="term" value="P:antimicrobial humoral immune response mediated by antimicrobial peptide"/>
    <property type="evidence" value="ECO:0007669"/>
    <property type="project" value="TreeGrafter"/>
</dbReference>
<evidence type="ECO:0000313" key="6">
    <source>
        <dbReference type="EMBL" id="NWI31220.1"/>
    </source>
</evidence>
<comment type="subcellular location">
    <subcellularLocation>
        <location evidence="1">Secreted</location>
    </subcellularLocation>
</comment>
<dbReference type="FunFam" id="3.10.450.10:FF:000003">
    <property type="entry name" value="Cathelicidin antimicrobial peptide"/>
    <property type="match status" value="1"/>
</dbReference>
<evidence type="ECO:0000256" key="5">
    <source>
        <dbReference type="SAM" id="SignalP"/>
    </source>
</evidence>
<dbReference type="PANTHER" id="PTHR10206">
    <property type="entry name" value="CATHELICIDIN"/>
    <property type="match status" value="1"/>
</dbReference>
<organism evidence="6 7">
    <name type="scientific">Sula dactylatra</name>
    <name type="common">Masked booby</name>
    <dbReference type="NCBI Taxonomy" id="56068"/>
    <lineage>
        <taxon>Eukaryota</taxon>
        <taxon>Metazoa</taxon>
        <taxon>Chordata</taxon>
        <taxon>Craniata</taxon>
        <taxon>Vertebrata</taxon>
        <taxon>Euteleostomi</taxon>
        <taxon>Archelosauria</taxon>
        <taxon>Archosauria</taxon>
        <taxon>Dinosauria</taxon>
        <taxon>Saurischia</taxon>
        <taxon>Theropoda</taxon>
        <taxon>Coelurosauria</taxon>
        <taxon>Aves</taxon>
        <taxon>Neognathae</taxon>
        <taxon>Neoaves</taxon>
        <taxon>Aequornithes</taxon>
        <taxon>Suliformes</taxon>
        <taxon>Sulidae</taxon>
        <taxon>Sula</taxon>
    </lineage>
</organism>
<sequence length="90" mass="9667">MPSSWVLVLAVLGGACALPVPAPLAYTQALAQAIDSFNQRPDVQNVFRLLSADPEPAPGVQLSSPQRLNFTIMETRCPVRSGARPDTCEF</sequence>
<dbReference type="GO" id="GO:0050829">
    <property type="term" value="P:defense response to Gram-negative bacterium"/>
    <property type="evidence" value="ECO:0007669"/>
    <property type="project" value="TreeGrafter"/>
</dbReference>
<evidence type="ECO:0000313" key="7">
    <source>
        <dbReference type="Proteomes" id="UP000619137"/>
    </source>
</evidence>
<dbReference type="Pfam" id="PF00666">
    <property type="entry name" value="Cathelicidins"/>
    <property type="match status" value="1"/>
</dbReference>
<comment type="caution">
    <text evidence="6">The sequence shown here is derived from an EMBL/GenBank/DDBJ whole genome shotgun (WGS) entry which is preliminary data.</text>
</comment>
<comment type="similarity">
    <text evidence="2">Belongs to the cathelicidin family.</text>
</comment>
<dbReference type="GO" id="GO:0001530">
    <property type="term" value="F:lipopolysaccharide binding"/>
    <property type="evidence" value="ECO:0007669"/>
    <property type="project" value="TreeGrafter"/>
</dbReference>
<evidence type="ECO:0000256" key="4">
    <source>
        <dbReference type="ARBA" id="ARBA00023157"/>
    </source>
</evidence>